<dbReference type="PANTHER" id="PTHR30055">
    <property type="entry name" value="HTH-TYPE TRANSCRIPTIONAL REGULATOR RUTR"/>
    <property type="match status" value="1"/>
</dbReference>
<organism evidence="6 7">
    <name type="scientific">Shewanella loihica (strain ATCC BAA-1088 / PV-4)</name>
    <dbReference type="NCBI Taxonomy" id="323850"/>
    <lineage>
        <taxon>Bacteria</taxon>
        <taxon>Pseudomonadati</taxon>
        <taxon>Pseudomonadota</taxon>
        <taxon>Gammaproteobacteria</taxon>
        <taxon>Alteromonadales</taxon>
        <taxon>Shewanellaceae</taxon>
        <taxon>Shewanella</taxon>
    </lineage>
</organism>
<dbReference type="Pfam" id="PF14246">
    <property type="entry name" value="TetR_C_7"/>
    <property type="match status" value="1"/>
</dbReference>
<dbReference type="HOGENOM" id="CLU_069356_27_0_6"/>
<dbReference type="InterPro" id="IPR009057">
    <property type="entry name" value="Homeodomain-like_sf"/>
</dbReference>
<evidence type="ECO:0000259" key="5">
    <source>
        <dbReference type="PROSITE" id="PS50977"/>
    </source>
</evidence>
<dbReference type="GO" id="GO:0003700">
    <property type="term" value="F:DNA-binding transcription factor activity"/>
    <property type="evidence" value="ECO:0007669"/>
    <property type="project" value="TreeGrafter"/>
</dbReference>
<keyword evidence="2 4" id="KW-0238">DNA-binding</keyword>
<keyword evidence="3" id="KW-0804">Transcription</keyword>
<evidence type="ECO:0000256" key="4">
    <source>
        <dbReference type="PROSITE-ProRule" id="PRU00335"/>
    </source>
</evidence>
<gene>
    <name evidence="6" type="ordered locus">Shew_1544</name>
</gene>
<evidence type="ECO:0000313" key="6">
    <source>
        <dbReference type="EMBL" id="ABO23411.1"/>
    </source>
</evidence>
<keyword evidence="1" id="KW-0805">Transcription regulation</keyword>
<dbReference type="SUPFAM" id="SSF46689">
    <property type="entry name" value="Homeodomain-like"/>
    <property type="match status" value="1"/>
</dbReference>
<sequence length="219" mass="25260">MQPYPIKKCTMGYQKLEEVFMRPSSLRKRQKYLQVAAELFLEQGYEGTSLDQLIEHCGGSKLTLYNYFNDKQGLLKAVVVELTERLQLGLSIDVDADRVFREELLSFALKYLEFIYHPELLKLARLLMTQTKTAPELVAFFLERSSGHSQQALQDYLMHRQAMDKLVITDLAIASEQFLGALKGNRHFEALFGGQMLTSDEMKIYAKHAVDNFIRCYQS</sequence>
<evidence type="ECO:0000256" key="2">
    <source>
        <dbReference type="ARBA" id="ARBA00023125"/>
    </source>
</evidence>
<dbReference type="InterPro" id="IPR039536">
    <property type="entry name" value="TetR_C_Proteobacteria"/>
</dbReference>
<evidence type="ECO:0000313" key="7">
    <source>
        <dbReference type="Proteomes" id="UP000001558"/>
    </source>
</evidence>
<dbReference type="FunFam" id="1.10.10.60:FF:000141">
    <property type="entry name" value="TetR family transcriptional regulator"/>
    <property type="match status" value="1"/>
</dbReference>
<feature type="domain" description="HTH tetR-type" evidence="5">
    <location>
        <begin position="26"/>
        <end position="86"/>
    </location>
</feature>
<dbReference type="PROSITE" id="PS50977">
    <property type="entry name" value="HTH_TETR_2"/>
    <property type="match status" value="1"/>
</dbReference>
<dbReference type="Proteomes" id="UP000001558">
    <property type="component" value="Chromosome"/>
</dbReference>
<feature type="DNA-binding region" description="H-T-H motif" evidence="4">
    <location>
        <begin position="49"/>
        <end position="68"/>
    </location>
</feature>
<dbReference type="Gene3D" id="1.10.357.10">
    <property type="entry name" value="Tetracycline Repressor, domain 2"/>
    <property type="match status" value="1"/>
</dbReference>
<reference evidence="6 7" key="1">
    <citation type="submission" date="2007-03" db="EMBL/GenBank/DDBJ databases">
        <title>Complete sequence of Shewanella loihica PV-4.</title>
        <authorList>
            <consortium name="US DOE Joint Genome Institute"/>
            <person name="Copeland A."/>
            <person name="Lucas S."/>
            <person name="Lapidus A."/>
            <person name="Barry K."/>
            <person name="Detter J.C."/>
            <person name="Glavina del Rio T."/>
            <person name="Hammon N."/>
            <person name="Israni S."/>
            <person name="Dalin E."/>
            <person name="Tice H."/>
            <person name="Pitluck S."/>
            <person name="Chain P."/>
            <person name="Malfatti S."/>
            <person name="Shin M."/>
            <person name="Vergez L."/>
            <person name="Schmutz J."/>
            <person name="Larimer F."/>
            <person name="Land M."/>
            <person name="Hauser L."/>
            <person name="Kyrpides N."/>
            <person name="Mikhailova N."/>
            <person name="Romine M.F."/>
            <person name="Serres G."/>
            <person name="Fredrickson J."/>
            <person name="Tiedje J."/>
            <person name="Richardson P."/>
        </authorList>
    </citation>
    <scope>NUCLEOTIDE SEQUENCE [LARGE SCALE GENOMIC DNA]</scope>
    <source>
        <strain evidence="7">ATCC BAA-1088 / PV-4</strain>
    </source>
</reference>
<evidence type="ECO:0000256" key="3">
    <source>
        <dbReference type="ARBA" id="ARBA00023163"/>
    </source>
</evidence>
<dbReference type="eggNOG" id="COG1309">
    <property type="taxonomic scope" value="Bacteria"/>
</dbReference>
<dbReference type="Gene3D" id="1.10.10.60">
    <property type="entry name" value="Homeodomain-like"/>
    <property type="match status" value="1"/>
</dbReference>
<keyword evidence="7" id="KW-1185">Reference proteome</keyword>
<dbReference type="Pfam" id="PF00440">
    <property type="entry name" value="TetR_N"/>
    <property type="match status" value="1"/>
</dbReference>
<evidence type="ECO:0000256" key="1">
    <source>
        <dbReference type="ARBA" id="ARBA00023015"/>
    </source>
</evidence>
<dbReference type="PANTHER" id="PTHR30055:SF146">
    <property type="entry name" value="HTH-TYPE TRANSCRIPTIONAL DUAL REGULATOR CECR"/>
    <property type="match status" value="1"/>
</dbReference>
<dbReference type="PRINTS" id="PR00455">
    <property type="entry name" value="HTHTETR"/>
</dbReference>
<dbReference type="InterPro" id="IPR050109">
    <property type="entry name" value="HTH-type_TetR-like_transc_reg"/>
</dbReference>
<protein>
    <submittedName>
        <fullName evidence="6">Transcriptional regulator, TetR family</fullName>
    </submittedName>
</protein>
<dbReference type="GO" id="GO:0000976">
    <property type="term" value="F:transcription cis-regulatory region binding"/>
    <property type="evidence" value="ECO:0007669"/>
    <property type="project" value="TreeGrafter"/>
</dbReference>
<proteinExistence type="predicted"/>
<dbReference type="EMBL" id="CP000606">
    <property type="protein sequence ID" value="ABO23411.1"/>
    <property type="molecule type" value="Genomic_DNA"/>
</dbReference>
<accession>A3QD63</accession>
<dbReference type="STRING" id="323850.Shew_1544"/>
<dbReference type="InterPro" id="IPR001647">
    <property type="entry name" value="HTH_TetR"/>
</dbReference>
<dbReference type="KEGG" id="slo:Shew_1544"/>
<dbReference type="AlphaFoldDB" id="A3QD63"/>
<name>A3QD63_SHELP</name>